<dbReference type="InterPro" id="IPR036388">
    <property type="entry name" value="WH-like_DNA-bd_sf"/>
</dbReference>
<evidence type="ECO:0000259" key="5">
    <source>
        <dbReference type="Pfam" id="PF01047"/>
    </source>
</evidence>
<organism evidence="6 7">
    <name type="scientific">Jiangella anatolica</name>
    <dbReference type="NCBI Taxonomy" id="2670374"/>
    <lineage>
        <taxon>Bacteria</taxon>
        <taxon>Bacillati</taxon>
        <taxon>Actinomycetota</taxon>
        <taxon>Actinomycetes</taxon>
        <taxon>Jiangellales</taxon>
        <taxon>Jiangellaceae</taxon>
        <taxon>Jiangella</taxon>
    </lineage>
</organism>
<evidence type="ECO:0000313" key="7">
    <source>
        <dbReference type="Proteomes" id="UP000248764"/>
    </source>
</evidence>
<proteinExistence type="predicted"/>
<dbReference type="RefSeq" id="WP_111254868.1">
    <property type="nucleotide sequence ID" value="NZ_POTW01000023.1"/>
</dbReference>
<name>A0A2W2BT49_9ACTN</name>
<dbReference type="Gene3D" id="1.10.10.10">
    <property type="entry name" value="Winged helix-like DNA-binding domain superfamily/Winged helix DNA-binding domain"/>
    <property type="match status" value="1"/>
</dbReference>
<dbReference type="AlphaFoldDB" id="A0A2W2BT49"/>
<evidence type="ECO:0000256" key="2">
    <source>
        <dbReference type="ARBA" id="ARBA00023125"/>
    </source>
</evidence>
<dbReference type="InterPro" id="IPR000835">
    <property type="entry name" value="HTH_MarR-typ"/>
</dbReference>
<dbReference type="EMBL" id="POTW01000023">
    <property type="protein sequence ID" value="PZF83624.1"/>
    <property type="molecule type" value="Genomic_DNA"/>
</dbReference>
<dbReference type="InterPro" id="IPR036390">
    <property type="entry name" value="WH_DNA-bd_sf"/>
</dbReference>
<protein>
    <recommendedName>
        <fullName evidence="5">HTH marR-type domain-containing protein</fullName>
    </recommendedName>
</protein>
<feature type="domain" description="HTH marR-type" evidence="5">
    <location>
        <begin position="56"/>
        <end position="105"/>
    </location>
</feature>
<dbReference type="GO" id="GO:0003677">
    <property type="term" value="F:DNA binding"/>
    <property type="evidence" value="ECO:0007669"/>
    <property type="project" value="UniProtKB-KW"/>
</dbReference>
<gene>
    <name evidence="6" type="ORF">C1I92_11860</name>
</gene>
<keyword evidence="2" id="KW-0238">DNA-binding</keyword>
<sequence length="206" mass="23244">MSADVACDDLAVGDIEHEERISMEMSELSDEIRTFIDRFTDAWELMRGKRMTGRVLALLIITDEPYLSSADLGRLLNTSPGTISTATRALLGSGYITKVSIPNSRITCFRAEDDVWGAFLSREKLGLQRMEEVLRTARSTPAGSAPATARRLRNGSRYMAWVDQYHRNVLEQWHTYRDQDEDTPPPQELPAEMLAAIKRGDHEESP</sequence>
<dbReference type="SUPFAM" id="SSF46785">
    <property type="entry name" value="Winged helix' DNA-binding domain"/>
    <property type="match status" value="1"/>
</dbReference>
<dbReference type="Proteomes" id="UP000248764">
    <property type="component" value="Unassembled WGS sequence"/>
</dbReference>
<accession>A0A2W2BT49</accession>
<keyword evidence="1" id="KW-0805">Transcription regulation</keyword>
<dbReference type="GO" id="GO:0003700">
    <property type="term" value="F:DNA-binding transcription factor activity"/>
    <property type="evidence" value="ECO:0007669"/>
    <property type="project" value="InterPro"/>
</dbReference>
<dbReference type="InterPro" id="IPR052362">
    <property type="entry name" value="HTH-GbsR_regulator"/>
</dbReference>
<comment type="caution">
    <text evidence="6">The sequence shown here is derived from an EMBL/GenBank/DDBJ whole genome shotgun (WGS) entry which is preliminary data.</text>
</comment>
<evidence type="ECO:0000256" key="4">
    <source>
        <dbReference type="SAM" id="MobiDB-lite"/>
    </source>
</evidence>
<evidence type="ECO:0000256" key="1">
    <source>
        <dbReference type="ARBA" id="ARBA00023015"/>
    </source>
</evidence>
<dbReference type="PANTHER" id="PTHR38465:SF2">
    <property type="entry name" value="HTH-TYPE TRANSCRIPTIONAL REGULATOR MMPR5"/>
    <property type="match status" value="1"/>
</dbReference>
<dbReference type="PANTHER" id="PTHR38465">
    <property type="entry name" value="HTH-TYPE TRANSCRIPTIONAL REGULATOR MJ1563-RELATED"/>
    <property type="match status" value="1"/>
</dbReference>
<evidence type="ECO:0000256" key="3">
    <source>
        <dbReference type="ARBA" id="ARBA00023163"/>
    </source>
</evidence>
<feature type="region of interest" description="Disordered" evidence="4">
    <location>
        <begin position="178"/>
        <end position="206"/>
    </location>
</feature>
<keyword evidence="3" id="KW-0804">Transcription</keyword>
<reference evidence="6 7" key="1">
    <citation type="submission" date="2018-01" db="EMBL/GenBank/DDBJ databases">
        <title>Draft genome sequence of Jiangella sp. GTF31.</title>
        <authorList>
            <person name="Sahin N."/>
            <person name="Ay H."/>
            <person name="Saygin H."/>
        </authorList>
    </citation>
    <scope>NUCLEOTIDE SEQUENCE [LARGE SCALE GENOMIC DNA]</scope>
    <source>
        <strain evidence="6 7">GTF31</strain>
    </source>
</reference>
<keyword evidence="7" id="KW-1185">Reference proteome</keyword>
<evidence type="ECO:0000313" key="6">
    <source>
        <dbReference type="EMBL" id="PZF83624.1"/>
    </source>
</evidence>
<dbReference type="Pfam" id="PF01047">
    <property type="entry name" value="MarR"/>
    <property type="match status" value="1"/>
</dbReference>